<reference evidence="6 7" key="3">
    <citation type="journal article" date="2015" name="Genome Announc.">
        <title>Draft Genome Sequence of the Archiascomycetous Yeast Saitoella complicata.</title>
        <authorList>
            <person name="Yamauchi K."/>
            <person name="Kondo S."/>
            <person name="Hamamoto M."/>
            <person name="Takahashi Y."/>
            <person name="Ogura Y."/>
            <person name="Hayashi T."/>
            <person name="Nishida H."/>
        </authorList>
    </citation>
    <scope>NUCLEOTIDE SEQUENCE [LARGE SCALE GENOMIC DNA]</scope>
    <source>
        <strain evidence="6 7">NRRL Y-17804</strain>
    </source>
</reference>
<dbReference type="PANTHER" id="PTHR11085">
    <property type="entry name" value="NAD-DEPENDENT PROTEIN DEACYLASE SIRTUIN-5, MITOCHONDRIAL-RELATED"/>
    <property type="match status" value="1"/>
</dbReference>
<gene>
    <name evidence="6" type="ORF">G7K_5555-t1</name>
</gene>
<evidence type="ECO:0000313" key="7">
    <source>
        <dbReference type="Proteomes" id="UP000033140"/>
    </source>
</evidence>
<feature type="binding site" evidence="4">
    <location>
        <position position="143"/>
    </location>
    <ligand>
        <name>Zn(2+)</name>
        <dbReference type="ChEBI" id="CHEBI:29105"/>
    </ligand>
</feature>
<feature type="binding site" evidence="4">
    <location>
        <position position="183"/>
    </location>
    <ligand>
        <name>Zn(2+)</name>
        <dbReference type="ChEBI" id="CHEBI:29105"/>
    </ligand>
</feature>
<feature type="binding site" evidence="4">
    <location>
        <position position="180"/>
    </location>
    <ligand>
        <name>Zn(2+)</name>
        <dbReference type="ChEBI" id="CHEBI:29105"/>
    </ligand>
</feature>
<dbReference type="PROSITE" id="PS50305">
    <property type="entry name" value="SIRTUIN"/>
    <property type="match status" value="1"/>
</dbReference>
<dbReference type="InterPro" id="IPR050134">
    <property type="entry name" value="NAD-dep_sirtuin_deacylases"/>
</dbReference>
<feature type="binding site" evidence="4">
    <location>
        <position position="138"/>
    </location>
    <ligand>
        <name>Zn(2+)</name>
        <dbReference type="ChEBI" id="CHEBI:29105"/>
    </ligand>
</feature>
<name>A0A0E9NNQ3_SAICN</name>
<dbReference type="GO" id="GO:0017136">
    <property type="term" value="F:histone deacetylase activity, NAD-dependent"/>
    <property type="evidence" value="ECO:0007669"/>
    <property type="project" value="TreeGrafter"/>
</dbReference>
<evidence type="ECO:0000256" key="4">
    <source>
        <dbReference type="PROSITE-ProRule" id="PRU00236"/>
    </source>
</evidence>
<dbReference type="GO" id="GO:0046872">
    <property type="term" value="F:metal ion binding"/>
    <property type="evidence" value="ECO:0007669"/>
    <property type="project" value="UniProtKB-KW"/>
</dbReference>
<feature type="active site" description="Proton acceptor" evidence="4">
    <location>
        <position position="130"/>
    </location>
</feature>
<dbReference type="InterPro" id="IPR003000">
    <property type="entry name" value="Sirtuin"/>
</dbReference>
<keyword evidence="4" id="KW-0479">Metal-binding</keyword>
<comment type="caution">
    <text evidence="6">The sequence shown here is derived from an EMBL/GenBank/DDBJ whole genome shotgun (WGS) entry which is preliminary data.</text>
</comment>
<dbReference type="STRING" id="698492.A0A0E9NNQ3"/>
<sequence>MPTKDNSRDELTMESFRKALTNSKRTLVLCGAGLSAASGLPTFRGAGGLWRNHVATELVTPDAFEADPSLVWQFYHARRHAALRAKPNAAHIALAEYTKAHPDKTFTISQNVDGLSTRAGHLRDKLNLIHGNLFDLRCSGLGCGYVDKDNFDEVLTEGLKGAEDVNAVYKDIRIRDLPMCPKCKTNLLRPGVVWFGEGLPMDVIDKVDKAFLGPPRVDLMLVVGTSGVVWPAAGFAERVRRLGGKVAIFNMEVDQAEPGDWVFEGPCEETIPEALQLTGPPD</sequence>
<dbReference type="AlphaFoldDB" id="A0A0E9NNQ3"/>
<organism evidence="6 7">
    <name type="scientific">Saitoella complicata (strain BCRC 22490 / CBS 7301 / JCM 7358 / NBRC 10748 / NRRL Y-17804)</name>
    <dbReference type="NCBI Taxonomy" id="698492"/>
    <lineage>
        <taxon>Eukaryota</taxon>
        <taxon>Fungi</taxon>
        <taxon>Dikarya</taxon>
        <taxon>Ascomycota</taxon>
        <taxon>Taphrinomycotina</taxon>
        <taxon>Taphrinomycotina incertae sedis</taxon>
        <taxon>Saitoella</taxon>
    </lineage>
</organism>
<evidence type="ECO:0000256" key="1">
    <source>
        <dbReference type="ARBA" id="ARBA00006924"/>
    </source>
</evidence>
<dbReference type="InterPro" id="IPR029035">
    <property type="entry name" value="DHS-like_NAD/FAD-binding_dom"/>
</dbReference>
<reference evidence="6 7" key="2">
    <citation type="journal article" date="2014" name="J. Gen. Appl. Microbiol.">
        <title>The early diverging ascomycetous budding yeast Saitoella complicata has three histone deacetylases belonging to the Clr6, Hos2, and Rpd3 lineages.</title>
        <authorList>
            <person name="Nishida H."/>
            <person name="Matsumoto T."/>
            <person name="Kondo S."/>
            <person name="Hamamoto M."/>
            <person name="Yoshikawa H."/>
        </authorList>
    </citation>
    <scope>NUCLEOTIDE SEQUENCE [LARGE SCALE GENOMIC DNA]</scope>
    <source>
        <strain evidence="6 7">NRRL Y-17804</strain>
    </source>
</reference>
<dbReference type="Pfam" id="PF02146">
    <property type="entry name" value="SIR2"/>
    <property type="match status" value="1"/>
</dbReference>
<dbReference type="Gene3D" id="3.40.50.1220">
    <property type="entry name" value="TPP-binding domain"/>
    <property type="match status" value="1"/>
</dbReference>
<keyword evidence="2" id="KW-0808">Transferase</keyword>
<feature type="domain" description="Deacetylase sirtuin-type" evidence="5">
    <location>
        <begin position="6"/>
        <end position="282"/>
    </location>
</feature>
<dbReference type="Proteomes" id="UP000033140">
    <property type="component" value="Unassembled WGS sequence"/>
</dbReference>
<dbReference type="GO" id="GO:0070403">
    <property type="term" value="F:NAD+ binding"/>
    <property type="evidence" value="ECO:0007669"/>
    <property type="project" value="InterPro"/>
</dbReference>
<reference evidence="6 7" key="1">
    <citation type="journal article" date="2011" name="J. Gen. Appl. Microbiol.">
        <title>Draft genome sequencing of the enigmatic yeast Saitoella complicata.</title>
        <authorList>
            <person name="Nishida H."/>
            <person name="Hamamoto M."/>
            <person name="Sugiyama J."/>
        </authorList>
    </citation>
    <scope>NUCLEOTIDE SEQUENCE [LARGE SCALE GENOMIC DNA]</scope>
    <source>
        <strain evidence="6 7">NRRL Y-17804</strain>
    </source>
</reference>
<protein>
    <recommendedName>
        <fullName evidence="5">Deacetylase sirtuin-type domain-containing protein</fullName>
    </recommendedName>
</protein>
<evidence type="ECO:0000259" key="5">
    <source>
        <dbReference type="PROSITE" id="PS50305"/>
    </source>
</evidence>
<keyword evidence="3" id="KW-0520">NAD</keyword>
<dbReference type="GO" id="GO:0005634">
    <property type="term" value="C:nucleus"/>
    <property type="evidence" value="ECO:0007669"/>
    <property type="project" value="TreeGrafter"/>
</dbReference>
<dbReference type="OMA" id="KWIAAGP"/>
<keyword evidence="4" id="KW-0862">Zinc</keyword>
<dbReference type="InterPro" id="IPR026590">
    <property type="entry name" value="Ssirtuin_cat_dom"/>
</dbReference>
<keyword evidence="7" id="KW-1185">Reference proteome</keyword>
<comment type="similarity">
    <text evidence="1">Belongs to the sirtuin family. Class I subfamily.</text>
</comment>
<dbReference type="InterPro" id="IPR026591">
    <property type="entry name" value="Sirtuin_cat_small_dom_sf"/>
</dbReference>
<dbReference type="EMBL" id="BACD03000046">
    <property type="protein sequence ID" value="GAO51454.1"/>
    <property type="molecule type" value="Genomic_DNA"/>
</dbReference>
<evidence type="ECO:0000256" key="2">
    <source>
        <dbReference type="ARBA" id="ARBA00022679"/>
    </source>
</evidence>
<accession>A0A0E9NNQ3</accession>
<dbReference type="PANTHER" id="PTHR11085:SF10">
    <property type="entry name" value="NAD-DEPENDENT PROTEIN DEACYLASE SIRTUIN-5, MITOCHONDRIAL-RELATED"/>
    <property type="match status" value="1"/>
</dbReference>
<evidence type="ECO:0000313" key="6">
    <source>
        <dbReference type="EMBL" id="GAO51454.1"/>
    </source>
</evidence>
<dbReference type="SUPFAM" id="SSF52467">
    <property type="entry name" value="DHS-like NAD/FAD-binding domain"/>
    <property type="match status" value="1"/>
</dbReference>
<evidence type="ECO:0000256" key="3">
    <source>
        <dbReference type="ARBA" id="ARBA00023027"/>
    </source>
</evidence>
<dbReference type="Gene3D" id="3.30.1600.10">
    <property type="entry name" value="SIR2/SIRT2 'Small Domain"/>
    <property type="match status" value="1"/>
</dbReference>
<proteinExistence type="inferred from homology"/>